<proteinExistence type="predicted"/>
<dbReference type="Pfam" id="PF14223">
    <property type="entry name" value="Retrotran_gag_2"/>
    <property type="match status" value="1"/>
</dbReference>
<sequence>MGVIAGDVNFTYQVYIRGALTTAEAWTFLEEDFNKKTLKNRPLVTKKLYSFKMEPDTKLAVHVDKFKELTLQME</sequence>
<accession>A0A081A8I4</accession>
<dbReference type="OrthoDB" id="99106at2759"/>
<gene>
    <name evidence="1" type="ORF">F444_09175</name>
</gene>
<dbReference type="EMBL" id="ANJA01001701">
    <property type="protein sequence ID" value="ETO75195.1"/>
    <property type="molecule type" value="Genomic_DNA"/>
</dbReference>
<organism evidence="1 2">
    <name type="scientific">Phytophthora nicotianae P1976</name>
    <dbReference type="NCBI Taxonomy" id="1317066"/>
    <lineage>
        <taxon>Eukaryota</taxon>
        <taxon>Sar</taxon>
        <taxon>Stramenopiles</taxon>
        <taxon>Oomycota</taxon>
        <taxon>Peronosporomycetes</taxon>
        <taxon>Peronosporales</taxon>
        <taxon>Peronosporaceae</taxon>
        <taxon>Phytophthora</taxon>
    </lineage>
</organism>
<evidence type="ECO:0000313" key="1">
    <source>
        <dbReference type="EMBL" id="ETO75195.1"/>
    </source>
</evidence>
<evidence type="ECO:0000313" key="2">
    <source>
        <dbReference type="Proteomes" id="UP000028582"/>
    </source>
</evidence>
<comment type="caution">
    <text evidence="1">The sequence shown here is derived from an EMBL/GenBank/DDBJ whole genome shotgun (WGS) entry which is preliminary data.</text>
</comment>
<reference evidence="1 2" key="1">
    <citation type="submission" date="2013-11" db="EMBL/GenBank/DDBJ databases">
        <title>The Genome Sequence of Phytophthora parasitica P1976.</title>
        <authorList>
            <consortium name="The Broad Institute Genomics Platform"/>
            <person name="Russ C."/>
            <person name="Tyler B."/>
            <person name="Panabieres F."/>
            <person name="Shan W."/>
            <person name="Tripathy S."/>
            <person name="Grunwald N."/>
            <person name="Machado M."/>
            <person name="Johnson C.S."/>
            <person name="Walker B."/>
            <person name="Young S."/>
            <person name="Zeng Q."/>
            <person name="Gargeya S."/>
            <person name="Fitzgerald M."/>
            <person name="Haas B."/>
            <person name="Abouelleil A."/>
            <person name="Allen A.W."/>
            <person name="Alvarado L."/>
            <person name="Arachchi H.M."/>
            <person name="Berlin A.M."/>
            <person name="Chapman S.B."/>
            <person name="Gainer-Dewar J."/>
            <person name="Goldberg J."/>
            <person name="Griggs A."/>
            <person name="Gujja S."/>
            <person name="Hansen M."/>
            <person name="Howarth C."/>
            <person name="Imamovic A."/>
            <person name="Ireland A."/>
            <person name="Larimer J."/>
            <person name="McCowan C."/>
            <person name="Murphy C."/>
            <person name="Pearson M."/>
            <person name="Poon T.W."/>
            <person name="Priest M."/>
            <person name="Roberts A."/>
            <person name="Saif S."/>
            <person name="Shea T."/>
            <person name="Sisk P."/>
            <person name="Sykes S."/>
            <person name="Wortman J."/>
            <person name="Nusbaum C."/>
            <person name="Birren B."/>
        </authorList>
    </citation>
    <scope>NUCLEOTIDE SEQUENCE [LARGE SCALE GENOMIC DNA]</scope>
    <source>
        <strain evidence="1 2">P1976</strain>
    </source>
</reference>
<dbReference type="Proteomes" id="UP000028582">
    <property type="component" value="Unassembled WGS sequence"/>
</dbReference>
<protein>
    <submittedName>
        <fullName evidence="1">Uncharacterized protein</fullName>
    </submittedName>
</protein>
<name>A0A081A8I4_PHYNI</name>
<dbReference type="AlphaFoldDB" id="A0A081A8I4"/>